<dbReference type="RefSeq" id="WP_171160702.1">
    <property type="nucleotide sequence ID" value="NZ_CP053073.1"/>
</dbReference>
<reference evidence="2 3" key="1">
    <citation type="submission" date="2020-04" db="EMBL/GenBank/DDBJ databases">
        <title>Usitatibacter rugosus gen. nov., sp. nov. and Usitatibacter palustris sp. nov., novel members of Usitatibacteraceae fam. nov. within the order Nitrosomonadales isolated from soil.</title>
        <authorList>
            <person name="Huber K.J."/>
            <person name="Neumann-Schaal M."/>
            <person name="Geppert A."/>
            <person name="Luckner M."/>
            <person name="Wanner G."/>
            <person name="Overmann J."/>
        </authorList>
    </citation>
    <scope>NUCLEOTIDE SEQUENCE [LARGE SCALE GENOMIC DNA]</scope>
    <source>
        <strain evidence="2 3">Swamp67</strain>
    </source>
</reference>
<name>A0A6M4H7H6_9PROT</name>
<sequence length="643" mass="69194">MKFPNGLAVKPLVAALALCGAMPAFAYQFKTGDDFSASIDTTLTYGASWRAKSPDQNLIGQANGGTTRSVNEDDGNLNYKKGDMFSNAVKATVDLELKWKNFGFFGRGLMFYDFENADSDKLGPTGQDRLGKDVKGLDGFFYGSFDPMGKNLRVRVGSQVISWGESTFIPNGINVINPVDLSKLRIPGSELKEAFIPTMGVWASLELTKNASVEGFVLTNWDKVKLDPKGSYFSTNDAASDDATRVIVSFGRRQDEHFPVGNPVPPGIPGLSTTAVALYGAYNPAASVWAPRIADKDASDDGQWGVAFRYLAPELNNTEFGLFYMNYHSRTPYFTGIRGTPTSILTGGPLITPICGNAALRSLCHTGTARYFVEYPEDIHLVGLSFNTAGPQGVALQGEVAYRSNLPVQLSTTELIMAALGIPNLITGYTQIPGQPVGATAATLVPEGTVIPGYMRLKSTQAQMTATKSFPSTMGADTLVLVGEIGGTWFHNLPSDQKFAGPATYLPATQLGALAGSAFSVQETGYLTSYSWGYRLAARMDYSNALYSGTLSPRIAWSHDVKGVSPTFNQGTKAVSLGLAWDYQKRWIVDAQWTDFSGGRTYCGTDTLPAGTVLPPGQSASWCSSANPLKDRGFYSFSVSYAF</sequence>
<evidence type="ECO:0000313" key="3">
    <source>
        <dbReference type="Proteomes" id="UP000503096"/>
    </source>
</evidence>
<evidence type="ECO:0008006" key="4">
    <source>
        <dbReference type="Google" id="ProtNLM"/>
    </source>
</evidence>
<dbReference type="InParanoid" id="A0A6M4H7H6"/>
<dbReference type="Proteomes" id="UP000503096">
    <property type="component" value="Chromosome"/>
</dbReference>
<keyword evidence="3" id="KW-1185">Reference proteome</keyword>
<accession>A0A6M4H7H6</accession>
<evidence type="ECO:0000256" key="1">
    <source>
        <dbReference type="SAM" id="SignalP"/>
    </source>
</evidence>
<protein>
    <recommendedName>
        <fullName evidence="4">DUF1302 domain-containing protein</fullName>
    </recommendedName>
</protein>
<dbReference type="Pfam" id="PF06980">
    <property type="entry name" value="DUF1302"/>
    <property type="match status" value="1"/>
</dbReference>
<dbReference type="InterPro" id="IPR010727">
    <property type="entry name" value="DUF1302"/>
</dbReference>
<dbReference type="EMBL" id="CP053073">
    <property type="protein sequence ID" value="QJR13937.1"/>
    <property type="molecule type" value="Genomic_DNA"/>
</dbReference>
<dbReference type="KEGG" id="upl:DSM104440_00729"/>
<dbReference type="AlphaFoldDB" id="A0A6M4H7H6"/>
<gene>
    <name evidence="2" type="ORF">DSM104440_00729</name>
</gene>
<feature type="signal peptide" evidence="1">
    <location>
        <begin position="1"/>
        <end position="26"/>
    </location>
</feature>
<evidence type="ECO:0000313" key="2">
    <source>
        <dbReference type="EMBL" id="QJR13937.1"/>
    </source>
</evidence>
<organism evidence="2 3">
    <name type="scientific">Usitatibacter palustris</name>
    <dbReference type="NCBI Taxonomy" id="2732487"/>
    <lineage>
        <taxon>Bacteria</taxon>
        <taxon>Pseudomonadati</taxon>
        <taxon>Pseudomonadota</taxon>
        <taxon>Betaproteobacteria</taxon>
        <taxon>Nitrosomonadales</taxon>
        <taxon>Usitatibacteraceae</taxon>
        <taxon>Usitatibacter</taxon>
    </lineage>
</organism>
<proteinExistence type="predicted"/>
<feature type="chain" id="PRO_5026818440" description="DUF1302 domain-containing protein" evidence="1">
    <location>
        <begin position="27"/>
        <end position="643"/>
    </location>
</feature>
<keyword evidence="1" id="KW-0732">Signal</keyword>